<dbReference type="InterPro" id="IPR001254">
    <property type="entry name" value="Trypsin_dom"/>
</dbReference>
<dbReference type="PANTHER" id="PTHR24276">
    <property type="entry name" value="POLYSERASE-RELATED"/>
    <property type="match status" value="1"/>
</dbReference>
<feature type="signal peptide" evidence="4">
    <location>
        <begin position="1"/>
        <end position="31"/>
    </location>
</feature>
<dbReference type="SUPFAM" id="SSF50494">
    <property type="entry name" value="Trypsin-like serine proteases"/>
    <property type="match status" value="1"/>
</dbReference>
<comment type="similarity">
    <text evidence="1">Belongs to the peptidase S1 family.</text>
</comment>
<dbReference type="PANTHER" id="PTHR24276:SF98">
    <property type="entry name" value="FI18310P1-RELATED"/>
    <property type="match status" value="1"/>
</dbReference>
<feature type="chain" id="PRO_5046205856" evidence="4">
    <location>
        <begin position="32"/>
        <end position="274"/>
    </location>
</feature>
<comment type="caution">
    <text evidence="6">The sequence shown here is derived from an EMBL/GenBank/DDBJ whole genome shotgun (WGS) entry which is preliminary data.</text>
</comment>
<evidence type="ECO:0000259" key="5">
    <source>
        <dbReference type="PROSITE" id="PS50240"/>
    </source>
</evidence>
<dbReference type="RefSeq" id="WP_055471981.1">
    <property type="nucleotide sequence ID" value="NZ_JBIRWE010000001.1"/>
</dbReference>
<keyword evidence="2" id="KW-1015">Disulfide bond</keyword>
<dbReference type="PROSITE" id="PS50240">
    <property type="entry name" value="TRYPSIN_DOM"/>
    <property type="match status" value="1"/>
</dbReference>
<dbReference type="EMBL" id="JBIRWE010000001">
    <property type="protein sequence ID" value="MFI1962591.1"/>
    <property type="molecule type" value="Genomic_DNA"/>
</dbReference>
<dbReference type="InterPro" id="IPR009003">
    <property type="entry name" value="Peptidase_S1_PA"/>
</dbReference>
<dbReference type="Pfam" id="PF00089">
    <property type="entry name" value="Trypsin"/>
    <property type="match status" value="1"/>
</dbReference>
<feature type="domain" description="Peptidase S1" evidence="5">
    <location>
        <begin position="35"/>
        <end position="274"/>
    </location>
</feature>
<dbReference type="PROSITE" id="PS00135">
    <property type="entry name" value="TRYPSIN_SER"/>
    <property type="match status" value="1"/>
</dbReference>
<keyword evidence="4" id="KW-0732">Signal</keyword>
<evidence type="ECO:0000256" key="2">
    <source>
        <dbReference type="ARBA" id="ARBA00023157"/>
    </source>
</evidence>
<organism evidence="6 7">
    <name type="scientific">Streptomyces pathocidini</name>
    <dbReference type="NCBI Taxonomy" id="1650571"/>
    <lineage>
        <taxon>Bacteria</taxon>
        <taxon>Bacillati</taxon>
        <taxon>Actinomycetota</taxon>
        <taxon>Actinomycetes</taxon>
        <taxon>Kitasatosporales</taxon>
        <taxon>Streptomycetaceae</taxon>
        <taxon>Streptomyces</taxon>
    </lineage>
</organism>
<evidence type="ECO:0000256" key="3">
    <source>
        <dbReference type="RuleBase" id="RU363034"/>
    </source>
</evidence>
<dbReference type="InterPro" id="IPR018114">
    <property type="entry name" value="TRYPSIN_HIS"/>
</dbReference>
<keyword evidence="3" id="KW-0378">Hydrolase</keyword>
<reference evidence="6 7" key="1">
    <citation type="submission" date="2024-10" db="EMBL/GenBank/DDBJ databases">
        <title>The Natural Products Discovery Center: Release of the First 8490 Sequenced Strains for Exploring Actinobacteria Biosynthetic Diversity.</title>
        <authorList>
            <person name="Kalkreuter E."/>
            <person name="Kautsar S.A."/>
            <person name="Yang D."/>
            <person name="Bader C.D."/>
            <person name="Teijaro C.N."/>
            <person name="Fluegel L."/>
            <person name="Davis C.M."/>
            <person name="Simpson J.R."/>
            <person name="Lauterbach L."/>
            <person name="Steele A.D."/>
            <person name="Gui C."/>
            <person name="Meng S."/>
            <person name="Li G."/>
            <person name="Viehrig K."/>
            <person name="Ye F."/>
            <person name="Su P."/>
            <person name="Kiefer A.F."/>
            <person name="Nichols A."/>
            <person name="Cepeda A.J."/>
            <person name="Yan W."/>
            <person name="Fan B."/>
            <person name="Jiang Y."/>
            <person name="Adhikari A."/>
            <person name="Zheng C.-J."/>
            <person name="Schuster L."/>
            <person name="Cowan T.M."/>
            <person name="Smanski M.J."/>
            <person name="Chevrette M.G."/>
            <person name="De Carvalho L.P.S."/>
            <person name="Shen B."/>
        </authorList>
    </citation>
    <scope>NUCLEOTIDE SEQUENCE [LARGE SCALE GENOMIC DNA]</scope>
    <source>
        <strain evidence="6 7">NPDC020327</strain>
    </source>
</reference>
<dbReference type="Gene3D" id="2.40.10.10">
    <property type="entry name" value="Trypsin-like serine proteases"/>
    <property type="match status" value="1"/>
</dbReference>
<dbReference type="Proteomes" id="UP001611548">
    <property type="component" value="Unassembled WGS sequence"/>
</dbReference>
<accession>A0ABW7UIT3</accession>
<dbReference type="PROSITE" id="PS00134">
    <property type="entry name" value="TRYPSIN_HIS"/>
    <property type="match status" value="1"/>
</dbReference>
<dbReference type="InterPro" id="IPR043504">
    <property type="entry name" value="Peptidase_S1_PA_chymotrypsin"/>
</dbReference>
<keyword evidence="7" id="KW-1185">Reference proteome</keyword>
<keyword evidence="3" id="KW-0645">Protease</keyword>
<dbReference type="InterPro" id="IPR001314">
    <property type="entry name" value="Peptidase_S1A"/>
</dbReference>
<proteinExistence type="inferred from homology"/>
<gene>
    <name evidence="6" type="ORF">ACH429_00355</name>
</gene>
<evidence type="ECO:0000256" key="1">
    <source>
        <dbReference type="ARBA" id="ARBA00007664"/>
    </source>
</evidence>
<evidence type="ECO:0000256" key="4">
    <source>
        <dbReference type="SAM" id="SignalP"/>
    </source>
</evidence>
<dbReference type="InterPro" id="IPR033116">
    <property type="entry name" value="TRYPSIN_SER"/>
</dbReference>
<keyword evidence="3" id="KW-0720">Serine protease</keyword>
<evidence type="ECO:0000313" key="7">
    <source>
        <dbReference type="Proteomes" id="UP001611548"/>
    </source>
</evidence>
<dbReference type="CDD" id="cd00190">
    <property type="entry name" value="Tryp_SPc"/>
    <property type="match status" value="1"/>
</dbReference>
<sequence>MRPTSPALVGALALTTAAAVLPLAASAPAAADGVIIGGQPVTVGDSPWVVAVASRGLFGDSRSGQYCGAVVVGRTKVVTAAHCMSREVLGMEGSSVPDLKVIAGRSDLGGDAGREIKVRKVAVNPDYDTATNAGDVAVLTLAQALPAGHVLPMAGKGSSAYEPGTEATVYGWGDTTGNSTYASRLHSANVRVLEDGVCEEAYPGTLDGRYEADSMVCAGRPGGGHDACQGDSGGPLVAHGRVIGLVSWGSGCGEAGRPGVYTRISSFADFVDEA</sequence>
<evidence type="ECO:0000313" key="6">
    <source>
        <dbReference type="EMBL" id="MFI1962591.1"/>
    </source>
</evidence>
<dbReference type="SMART" id="SM00020">
    <property type="entry name" value="Tryp_SPc"/>
    <property type="match status" value="1"/>
</dbReference>
<dbReference type="InterPro" id="IPR050430">
    <property type="entry name" value="Peptidase_S1"/>
</dbReference>
<dbReference type="PRINTS" id="PR00722">
    <property type="entry name" value="CHYMOTRYPSIN"/>
</dbReference>
<name>A0ABW7UIT3_9ACTN</name>
<protein>
    <submittedName>
        <fullName evidence="6">S1 family peptidase</fullName>
    </submittedName>
</protein>